<name>A0ABT5EDC6_9BACT</name>
<dbReference type="EMBL" id="JAQNDL010000005">
    <property type="protein sequence ID" value="MDC0723448.1"/>
    <property type="molecule type" value="Genomic_DNA"/>
</dbReference>
<dbReference type="RefSeq" id="WP_272091989.1">
    <property type="nucleotide sequence ID" value="NZ_JAQNDL010000005.1"/>
</dbReference>
<evidence type="ECO:0000256" key="4">
    <source>
        <dbReference type="SAM" id="SignalP"/>
    </source>
</evidence>
<evidence type="ECO:0000259" key="5">
    <source>
        <dbReference type="Pfam" id="PF01593"/>
    </source>
</evidence>
<feature type="chain" id="PRO_5046626110" evidence="4">
    <location>
        <begin position="24"/>
        <end position="482"/>
    </location>
</feature>
<dbReference type="InterPro" id="IPR002937">
    <property type="entry name" value="Amino_oxidase"/>
</dbReference>
<dbReference type="PANTHER" id="PTHR43563:SF1">
    <property type="entry name" value="AMINE OXIDASE [FLAVIN-CONTAINING] B"/>
    <property type="match status" value="1"/>
</dbReference>
<dbReference type="PANTHER" id="PTHR43563">
    <property type="entry name" value="AMINE OXIDASE"/>
    <property type="match status" value="1"/>
</dbReference>
<dbReference type="SUPFAM" id="SSF54373">
    <property type="entry name" value="FAD-linked reductases, C-terminal domain"/>
    <property type="match status" value="1"/>
</dbReference>
<keyword evidence="4" id="KW-0732">Signal</keyword>
<evidence type="ECO:0000256" key="2">
    <source>
        <dbReference type="ARBA" id="ARBA00005995"/>
    </source>
</evidence>
<dbReference type="InterPro" id="IPR036188">
    <property type="entry name" value="FAD/NAD-bd_sf"/>
</dbReference>
<comment type="caution">
    <text evidence="6">The sequence shown here is derived from an EMBL/GenBank/DDBJ whole genome shotgun (WGS) entry which is preliminary data.</text>
</comment>
<comment type="cofactor">
    <cofactor evidence="1">
        <name>FAD</name>
        <dbReference type="ChEBI" id="CHEBI:57692"/>
    </cofactor>
</comment>
<dbReference type="Pfam" id="PF01593">
    <property type="entry name" value="Amino_oxidase"/>
    <property type="match status" value="1"/>
</dbReference>
<sequence length="482" mass="52981">MQQPRISRRRLAGLFVWAGAAHALPACGQAAPAEKRVLVLGAGLAGLSAAWELQQLGYEVTVLEGRDRVGGRVWTLREGLEQGQFAEIGAVRIPDVHERTLEYCEMLGLELDEYKDGAPLYYIDGKTFLHVEGEPWPVDGLTDDEKGLGLGDYWTREIAATFTEFGDPRINGFPKPGIVAEYDGMVYADFLRMKGTSEAYLKLYAADNGSEISTIGTLAWMGAEVADKDWGATYHIRGGNDQLTEKLADEVGRANIQLGSKVTKIEHDDAGVTVTFSGPDGEASLSADYLVCAIPFTTLRDVTIEPAFSADKTRAIKELFLMNAGRGYIQTKTRFWEKDGIGGLKIAKTDGPAERIWNLSDVQPEGTTMGVIQSYTQNHNADAYCGVAPAEREEFCLAEVEKFFPDIRAEKVAFFHYCWSDDPWAKGAWTDILPDQWWIVAATRKPEGRVTFAGEHTSVWAGWMQGAIESGQRAADEIAAMG</sequence>
<evidence type="ECO:0000256" key="1">
    <source>
        <dbReference type="ARBA" id="ARBA00001974"/>
    </source>
</evidence>
<dbReference type="InterPro" id="IPR006311">
    <property type="entry name" value="TAT_signal"/>
</dbReference>
<evidence type="ECO:0000313" key="7">
    <source>
        <dbReference type="Proteomes" id="UP001221686"/>
    </source>
</evidence>
<dbReference type="PRINTS" id="PR00757">
    <property type="entry name" value="AMINEOXDASEF"/>
</dbReference>
<evidence type="ECO:0000313" key="6">
    <source>
        <dbReference type="EMBL" id="MDC0723448.1"/>
    </source>
</evidence>
<evidence type="ECO:0000256" key="3">
    <source>
        <dbReference type="ARBA" id="ARBA00023002"/>
    </source>
</evidence>
<keyword evidence="3" id="KW-0560">Oxidoreductase</keyword>
<dbReference type="InterPro" id="IPR050703">
    <property type="entry name" value="Flavin_MAO"/>
</dbReference>
<organism evidence="6 7">
    <name type="scientific">Nannocystis bainbridge</name>
    <dbReference type="NCBI Taxonomy" id="2995303"/>
    <lineage>
        <taxon>Bacteria</taxon>
        <taxon>Pseudomonadati</taxon>
        <taxon>Myxococcota</taxon>
        <taxon>Polyangia</taxon>
        <taxon>Nannocystales</taxon>
        <taxon>Nannocystaceae</taxon>
        <taxon>Nannocystis</taxon>
    </lineage>
</organism>
<dbReference type="SUPFAM" id="SSF51905">
    <property type="entry name" value="FAD/NAD(P)-binding domain"/>
    <property type="match status" value="1"/>
</dbReference>
<reference evidence="6 7" key="1">
    <citation type="submission" date="2022-11" db="EMBL/GenBank/DDBJ databases">
        <title>Minimal conservation of predation-associated metabolite biosynthetic gene clusters underscores biosynthetic potential of Myxococcota including descriptions for ten novel species: Archangium lansinium sp. nov., Myxococcus landrumus sp. nov., Nannocystis bai.</title>
        <authorList>
            <person name="Ahearne A."/>
            <person name="Stevens C."/>
            <person name="Dowd S."/>
        </authorList>
    </citation>
    <scope>NUCLEOTIDE SEQUENCE [LARGE SCALE GENOMIC DNA]</scope>
    <source>
        <strain evidence="6 7">BB15-2</strain>
    </source>
</reference>
<gene>
    <name evidence="6" type="ORF">POL25_41590</name>
</gene>
<dbReference type="Gene3D" id="3.50.50.60">
    <property type="entry name" value="FAD/NAD(P)-binding domain"/>
    <property type="match status" value="1"/>
</dbReference>
<keyword evidence="7" id="KW-1185">Reference proteome</keyword>
<accession>A0ABT5EDC6</accession>
<protein>
    <submittedName>
        <fullName evidence="6">NAD(P)/FAD-dependent oxidoreductase</fullName>
    </submittedName>
</protein>
<feature type="domain" description="Amine oxidase" evidence="5">
    <location>
        <begin position="44"/>
        <end position="478"/>
    </location>
</feature>
<dbReference type="PROSITE" id="PS51318">
    <property type="entry name" value="TAT"/>
    <property type="match status" value="1"/>
</dbReference>
<comment type="similarity">
    <text evidence="2">Belongs to the flavin monoamine oxidase family.</text>
</comment>
<dbReference type="Proteomes" id="UP001221686">
    <property type="component" value="Unassembled WGS sequence"/>
</dbReference>
<proteinExistence type="inferred from homology"/>
<dbReference type="InterPro" id="IPR001613">
    <property type="entry name" value="Flavin_amine_oxidase"/>
</dbReference>
<feature type="signal peptide" evidence="4">
    <location>
        <begin position="1"/>
        <end position="23"/>
    </location>
</feature>